<dbReference type="InterPro" id="IPR020904">
    <property type="entry name" value="Sc_DH/Rdtase_CS"/>
</dbReference>
<dbReference type="PANTHER" id="PTHR43715">
    <property type="entry name" value="GDP-MANNOSE 4,6-DEHYDRATASE"/>
    <property type="match status" value="1"/>
</dbReference>
<evidence type="ECO:0000256" key="3">
    <source>
        <dbReference type="ARBA" id="ARBA00011989"/>
    </source>
</evidence>
<evidence type="ECO:0000313" key="6">
    <source>
        <dbReference type="EMBL" id="MDS1116005.1"/>
    </source>
</evidence>
<dbReference type="PANTHER" id="PTHR43715:SF1">
    <property type="entry name" value="GDP-MANNOSE 4,6 DEHYDRATASE"/>
    <property type="match status" value="1"/>
</dbReference>
<dbReference type="Pfam" id="PF16363">
    <property type="entry name" value="GDP_Man_Dehyd"/>
    <property type="match status" value="1"/>
</dbReference>
<dbReference type="Proteomes" id="UP001265083">
    <property type="component" value="Unassembled WGS sequence"/>
</dbReference>
<dbReference type="Gene3D" id="3.40.50.720">
    <property type="entry name" value="NAD(P)-binding Rossmann-like Domain"/>
    <property type="match status" value="1"/>
</dbReference>
<gene>
    <name evidence="6" type="ORF">RD149_19850</name>
</gene>
<keyword evidence="7" id="KW-1185">Reference proteome</keyword>
<evidence type="ECO:0000256" key="2">
    <source>
        <dbReference type="ARBA" id="ARBA00009263"/>
    </source>
</evidence>
<proteinExistence type="inferred from homology"/>
<evidence type="ECO:0000259" key="5">
    <source>
        <dbReference type="Pfam" id="PF16363"/>
    </source>
</evidence>
<comment type="caution">
    <text evidence="6">The sequence shown here is derived from an EMBL/GenBank/DDBJ whole genome shotgun (WGS) entry which is preliminary data.</text>
</comment>
<sequence>MSPQLALVTGATGQDGSLLVEELLARGWFVDAIVRPSFSDAESLPGAVRSHEVDLADGIALRDRIVDARPDFIFHLGAVSSVYESWQFPLSTSQINSISTVAVLDAASVLHDMGFESHVVNASSAEIFAGSSDSPQSEGTAVVPISPYGASKAFGLHMARIARHRGVKVSNAILYPHESTRRDPSFVTRKITRTVAAIAAGSDENLVLGNLDARRDWGWAEDYVKAMLLLADSKVSDDYVIATGESHSVRDFAATAFRVAGIESWEGRLVTDPSLARPTDGVDLVGDCSKLRREHGWRPTKRFVEIVTEMVSHDLALASGS</sequence>
<dbReference type="InterPro" id="IPR036291">
    <property type="entry name" value="NAD(P)-bd_dom_sf"/>
</dbReference>
<dbReference type="Gene3D" id="3.90.25.10">
    <property type="entry name" value="UDP-galactose 4-epimerase, domain 1"/>
    <property type="match status" value="1"/>
</dbReference>
<comment type="similarity">
    <text evidence="2">Belongs to the NAD(P)-dependent epimerase/dehydratase family. GDP-mannose 4,6-dehydratase subfamily.</text>
</comment>
<evidence type="ECO:0000256" key="1">
    <source>
        <dbReference type="ARBA" id="ARBA00001937"/>
    </source>
</evidence>
<evidence type="ECO:0000313" key="7">
    <source>
        <dbReference type="Proteomes" id="UP001265083"/>
    </source>
</evidence>
<accession>A0ABU2GYC1</accession>
<comment type="cofactor">
    <cofactor evidence="1">
        <name>NADP(+)</name>
        <dbReference type="ChEBI" id="CHEBI:58349"/>
    </cofactor>
</comment>
<protein>
    <recommendedName>
        <fullName evidence="3">GDP-mannose 4,6-dehydratase</fullName>
        <ecNumber evidence="3">4.2.1.47</ecNumber>
    </recommendedName>
</protein>
<dbReference type="SUPFAM" id="SSF51735">
    <property type="entry name" value="NAD(P)-binding Rossmann-fold domains"/>
    <property type="match status" value="1"/>
</dbReference>
<feature type="domain" description="NAD(P)-binding" evidence="5">
    <location>
        <begin position="7"/>
        <end position="310"/>
    </location>
</feature>
<keyword evidence="4" id="KW-0456">Lyase</keyword>
<dbReference type="RefSeq" id="WP_310951865.1">
    <property type="nucleotide sequence ID" value="NZ_JAVLUS010000019.1"/>
</dbReference>
<dbReference type="InterPro" id="IPR006368">
    <property type="entry name" value="GDP_Man_deHydtase"/>
</dbReference>
<evidence type="ECO:0000256" key="4">
    <source>
        <dbReference type="ARBA" id="ARBA00023239"/>
    </source>
</evidence>
<dbReference type="InterPro" id="IPR016040">
    <property type="entry name" value="NAD(P)-bd_dom"/>
</dbReference>
<name>A0ABU2GYC1_9ACTN</name>
<dbReference type="PROSITE" id="PS00061">
    <property type="entry name" value="ADH_SHORT"/>
    <property type="match status" value="1"/>
</dbReference>
<reference evidence="6 7" key="1">
    <citation type="submission" date="2023-08" db="EMBL/GenBank/DDBJ databases">
        <title>Bioegradation of LLDPE and BLDPE plastic by marine bacteria from coast plastic debris.</title>
        <authorList>
            <person name="Rong Z."/>
        </authorList>
    </citation>
    <scope>NUCLEOTIDE SEQUENCE [LARGE SCALE GENOMIC DNA]</scope>
    <source>
        <strain evidence="6 7">Z-2</strain>
    </source>
</reference>
<dbReference type="EC" id="4.2.1.47" evidence="3"/>
<organism evidence="6 7">
    <name type="scientific">Gordonia westfalica</name>
    <dbReference type="NCBI Taxonomy" id="158898"/>
    <lineage>
        <taxon>Bacteria</taxon>
        <taxon>Bacillati</taxon>
        <taxon>Actinomycetota</taxon>
        <taxon>Actinomycetes</taxon>
        <taxon>Mycobacteriales</taxon>
        <taxon>Gordoniaceae</taxon>
        <taxon>Gordonia</taxon>
    </lineage>
</organism>
<dbReference type="CDD" id="cd05260">
    <property type="entry name" value="GDP_MD_SDR_e"/>
    <property type="match status" value="1"/>
</dbReference>
<dbReference type="EMBL" id="JAVLUS010000019">
    <property type="protein sequence ID" value="MDS1116005.1"/>
    <property type="molecule type" value="Genomic_DNA"/>
</dbReference>